<protein>
    <submittedName>
        <fullName evidence="1">Uncharacterized protein</fullName>
    </submittedName>
</protein>
<accession>A0A5M9GSY2</accession>
<keyword evidence="2" id="KW-1185">Reference proteome</keyword>
<organism evidence="1 2">
    <name type="scientific">Arcticibacter tournemirensis</name>
    <dbReference type="NCBI Taxonomy" id="699437"/>
    <lineage>
        <taxon>Bacteria</taxon>
        <taxon>Pseudomonadati</taxon>
        <taxon>Bacteroidota</taxon>
        <taxon>Sphingobacteriia</taxon>
        <taxon>Sphingobacteriales</taxon>
        <taxon>Sphingobacteriaceae</taxon>
        <taxon>Arcticibacter</taxon>
    </lineage>
</organism>
<sequence>MTNYNENRSEFDEIFSELRYHPNEHLTHNRLLAYKNIPEYKGFVFEYNRSGSSAPFLRVNGKEIDRYELSCDLGFYDETGKHLDYKLPNFTIELFIVRKEPEYSDNLIIMGIDELAFYLNVQRNDEAKATFNFPSLSPCELSSDGFNYISEGRRILNSYFPTLQGPALDLYFEDELNEIFAVTTNALAFLYRIKERVFEETTLIKSHRYSSQFNMYPRFNNGISEVAGGLYSFWERIAFVFNEFFPLSQSSNRVPSYHQYFTKQAEKADISLKTASFNWFFDRLDNQHKRLGELRHPMIHYNKHSSPSGMRSAELIKQLHNNLDPAILQQTWAEELEFLKSELAILSTGLEKMLTVIEEWAIVSPRPLNNPV</sequence>
<proteinExistence type="predicted"/>
<dbReference type="RefSeq" id="WP_141814193.1">
    <property type="nucleotide sequence ID" value="NZ_VFPL01000001.1"/>
</dbReference>
<reference evidence="1 2" key="1">
    <citation type="submission" date="2019-09" db="EMBL/GenBank/DDBJ databases">
        <title>Pararcticibacter amylolyticus gen. nov., sp. nov., isolated from a rottenly hemp rope, and reclassification of Pedobacter tournemirensis as Pararcticibacter tournemirensis comb. nov.</title>
        <authorList>
            <person name="Cai Y."/>
        </authorList>
    </citation>
    <scope>NUCLEOTIDE SEQUENCE [LARGE SCALE GENOMIC DNA]</scope>
    <source>
        <strain evidence="1 2">TF5-37.2-LB10</strain>
    </source>
</reference>
<evidence type="ECO:0000313" key="2">
    <source>
        <dbReference type="Proteomes" id="UP000322918"/>
    </source>
</evidence>
<comment type="caution">
    <text evidence="1">The sequence shown here is derived from an EMBL/GenBank/DDBJ whole genome shotgun (WGS) entry which is preliminary data.</text>
</comment>
<dbReference type="EMBL" id="VWNE01000040">
    <property type="protein sequence ID" value="KAA8476831.1"/>
    <property type="molecule type" value="Genomic_DNA"/>
</dbReference>
<evidence type="ECO:0000313" key="1">
    <source>
        <dbReference type="EMBL" id="KAA8476831.1"/>
    </source>
</evidence>
<dbReference type="Proteomes" id="UP000322918">
    <property type="component" value="Unassembled WGS sequence"/>
</dbReference>
<name>A0A5M9GSY2_9SPHI</name>
<dbReference type="OrthoDB" id="8783685at2"/>
<gene>
    <name evidence="1" type="ORF">F1649_19330</name>
</gene>
<dbReference type="AlphaFoldDB" id="A0A5M9GSY2"/>